<evidence type="ECO:0000256" key="6">
    <source>
        <dbReference type="SAM" id="Phobius"/>
    </source>
</evidence>
<reference evidence="8" key="1">
    <citation type="journal article" date="2019" name="Int. J. Syst. Evol. Microbiol.">
        <title>The Global Catalogue of Microorganisms (GCM) 10K type strain sequencing project: providing services to taxonomists for standard genome sequencing and annotation.</title>
        <authorList>
            <consortium name="The Broad Institute Genomics Platform"/>
            <consortium name="The Broad Institute Genome Sequencing Center for Infectious Disease"/>
            <person name="Wu L."/>
            <person name="Ma J."/>
        </authorList>
    </citation>
    <scope>NUCLEOTIDE SEQUENCE [LARGE SCALE GENOMIC DNA]</scope>
    <source>
        <strain evidence="8">KCTC 42964</strain>
    </source>
</reference>
<evidence type="ECO:0000313" key="7">
    <source>
        <dbReference type="EMBL" id="MFC3231147.1"/>
    </source>
</evidence>
<sequence>MESGSTEPAGKGARAAGGLPPLRALLHKCAGILALTIANAGIQFGLTVSTANMLAPADYGDMVVGMAALAFGVNIALLGSERSITRFLPEYLRQGDTASAIGYLKFFLPLILAVAITAALIAEALHDTGVVGMVLGPEEARSHPYIVALWIVPLLALARITARLLRGFQLYLFAVAPLQIGAPILLLLFLLAAHALDLQLTEIDIFLAMALSYLLVLVLHLLLVPGHFRRRVGQRGQYDVRTWIALSLPMMVTAIIAGAMFQLDLVMLEILSPDETEVGHFAGAMRVIRPMGLPLAAMLILLTPLLGHIAGTASETMDRRRLFLWTSTVLVPANGLLLAGLLLFPAQILSLLGSGYAEAADILMLLGVLEFVIGSFGLGAVLLQYAGGQRLVLWLSLAALSANALGNLALIPPMGAKGVAVASLASYGGFALIATTIAAHRFELLCRLR</sequence>
<feature type="transmembrane region" description="Helical" evidence="6">
    <location>
        <begin position="322"/>
        <end position="342"/>
    </location>
</feature>
<dbReference type="PANTHER" id="PTHR30250">
    <property type="entry name" value="PST FAMILY PREDICTED COLANIC ACID TRANSPORTER"/>
    <property type="match status" value="1"/>
</dbReference>
<feature type="transmembrane region" description="Helical" evidence="6">
    <location>
        <begin position="418"/>
        <end position="439"/>
    </location>
</feature>
<feature type="transmembrane region" description="Helical" evidence="6">
    <location>
        <begin position="170"/>
        <end position="193"/>
    </location>
</feature>
<feature type="transmembrane region" description="Helical" evidence="6">
    <location>
        <begin position="62"/>
        <end position="79"/>
    </location>
</feature>
<evidence type="ECO:0000256" key="5">
    <source>
        <dbReference type="ARBA" id="ARBA00023136"/>
    </source>
</evidence>
<organism evidence="7 8">
    <name type="scientific">Marinibaculum pumilum</name>
    <dbReference type="NCBI Taxonomy" id="1766165"/>
    <lineage>
        <taxon>Bacteria</taxon>
        <taxon>Pseudomonadati</taxon>
        <taxon>Pseudomonadota</taxon>
        <taxon>Alphaproteobacteria</taxon>
        <taxon>Rhodospirillales</taxon>
        <taxon>Rhodospirillaceae</taxon>
        <taxon>Marinibaculum</taxon>
    </lineage>
</organism>
<dbReference type="Proteomes" id="UP001595528">
    <property type="component" value="Unassembled WGS sequence"/>
</dbReference>
<keyword evidence="4 6" id="KW-1133">Transmembrane helix</keyword>
<feature type="transmembrane region" description="Helical" evidence="6">
    <location>
        <begin position="100"/>
        <end position="122"/>
    </location>
</feature>
<dbReference type="InterPro" id="IPR050833">
    <property type="entry name" value="Poly_Biosynth_Transport"/>
</dbReference>
<dbReference type="Pfam" id="PF01943">
    <property type="entry name" value="Polysacc_synt"/>
    <property type="match status" value="1"/>
</dbReference>
<evidence type="ECO:0000256" key="2">
    <source>
        <dbReference type="ARBA" id="ARBA00022475"/>
    </source>
</evidence>
<gene>
    <name evidence="7" type="ORF">ACFOGJ_28120</name>
</gene>
<keyword evidence="3 6" id="KW-0812">Transmembrane</keyword>
<evidence type="ECO:0000256" key="1">
    <source>
        <dbReference type="ARBA" id="ARBA00004651"/>
    </source>
</evidence>
<dbReference type="RefSeq" id="WP_379906611.1">
    <property type="nucleotide sequence ID" value="NZ_JBHRTR010000054.1"/>
</dbReference>
<dbReference type="PANTHER" id="PTHR30250:SF11">
    <property type="entry name" value="O-ANTIGEN TRANSPORTER-RELATED"/>
    <property type="match status" value="1"/>
</dbReference>
<dbReference type="InterPro" id="IPR002797">
    <property type="entry name" value="Polysacc_synth"/>
</dbReference>
<evidence type="ECO:0000313" key="8">
    <source>
        <dbReference type="Proteomes" id="UP001595528"/>
    </source>
</evidence>
<comment type="caution">
    <text evidence="7">The sequence shown here is derived from an EMBL/GenBank/DDBJ whole genome shotgun (WGS) entry which is preliminary data.</text>
</comment>
<accession>A0ABV7L952</accession>
<feature type="transmembrane region" description="Helical" evidence="6">
    <location>
        <begin position="392"/>
        <end position="412"/>
    </location>
</feature>
<evidence type="ECO:0000256" key="4">
    <source>
        <dbReference type="ARBA" id="ARBA00022989"/>
    </source>
</evidence>
<feature type="transmembrane region" description="Helical" evidence="6">
    <location>
        <begin position="243"/>
        <end position="263"/>
    </location>
</feature>
<name>A0ABV7L952_9PROT</name>
<protein>
    <submittedName>
        <fullName evidence="7">Oligosaccharide flippase family protein</fullName>
    </submittedName>
</protein>
<dbReference type="EMBL" id="JBHRTR010000054">
    <property type="protein sequence ID" value="MFC3231147.1"/>
    <property type="molecule type" value="Genomic_DNA"/>
</dbReference>
<proteinExistence type="predicted"/>
<evidence type="ECO:0000256" key="3">
    <source>
        <dbReference type="ARBA" id="ARBA00022692"/>
    </source>
</evidence>
<feature type="transmembrane region" description="Helical" evidence="6">
    <location>
        <begin position="142"/>
        <end position="158"/>
    </location>
</feature>
<comment type="subcellular location">
    <subcellularLocation>
        <location evidence="1">Cell membrane</location>
        <topology evidence="1">Multi-pass membrane protein</topology>
    </subcellularLocation>
</comment>
<feature type="transmembrane region" description="Helical" evidence="6">
    <location>
        <begin position="205"/>
        <end position="223"/>
    </location>
</feature>
<keyword evidence="8" id="KW-1185">Reference proteome</keyword>
<feature type="transmembrane region" description="Helical" evidence="6">
    <location>
        <begin position="362"/>
        <end position="385"/>
    </location>
</feature>
<keyword evidence="2" id="KW-1003">Cell membrane</keyword>
<keyword evidence="5 6" id="KW-0472">Membrane</keyword>
<feature type="transmembrane region" description="Helical" evidence="6">
    <location>
        <begin position="291"/>
        <end position="310"/>
    </location>
</feature>